<dbReference type="EMBL" id="MN739083">
    <property type="protein sequence ID" value="QHS87589.1"/>
    <property type="molecule type" value="Genomic_DNA"/>
</dbReference>
<name>A0A6C0B7Q6_9ZZZZ</name>
<proteinExistence type="predicted"/>
<evidence type="ECO:0000313" key="1">
    <source>
        <dbReference type="EMBL" id="QHS87589.1"/>
    </source>
</evidence>
<reference evidence="1" key="1">
    <citation type="journal article" date="2020" name="Nature">
        <title>Giant virus diversity and host interactions through global metagenomics.</title>
        <authorList>
            <person name="Schulz F."/>
            <person name="Roux S."/>
            <person name="Paez-Espino D."/>
            <person name="Jungbluth S."/>
            <person name="Walsh D.A."/>
            <person name="Denef V.J."/>
            <person name="McMahon K.D."/>
            <person name="Konstantinidis K.T."/>
            <person name="Eloe-Fadrosh E.A."/>
            <person name="Kyrpides N.C."/>
            <person name="Woyke T."/>
        </authorList>
    </citation>
    <scope>NUCLEOTIDE SEQUENCE</scope>
    <source>
        <strain evidence="1">GVMAG-M-3300010157-4</strain>
    </source>
</reference>
<accession>A0A6C0B7Q6</accession>
<sequence length="36" mass="3958">MAVCVNPTEVVIKEVLMAYGMVPPIKLVEEPLCPIM</sequence>
<protein>
    <submittedName>
        <fullName evidence="1">Uncharacterized protein</fullName>
    </submittedName>
</protein>
<dbReference type="AlphaFoldDB" id="A0A6C0B7Q6"/>
<organism evidence="1">
    <name type="scientific">viral metagenome</name>
    <dbReference type="NCBI Taxonomy" id="1070528"/>
    <lineage>
        <taxon>unclassified sequences</taxon>
        <taxon>metagenomes</taxon>
        <taxon>organismal metagenomes</taxon>
    </lineage>
</organism>